<dbReference type="KEGG" id="cwo:Cwoe_1606"/>
<evidence type="ECO:0000256" key="1">
    <source>
        <dbReference type="SAM" id="MobiDB-lite"/>
    </source>
</evidence>
<name>D3F058_CONWI</name>
<evidence type="ECO:0000313" key="3">
    <source>
        <dbReference type="EMBL" id="ADB50034.1"/>
    </source>
</evidence>
<reference evidence="4" key="2">
    <citation type="submission" date="2010-01" db="EMBL/GenBank/DDBJ databases">
        <title>The complete genome of Conexibacter woesei DSM 14684.</title>
        <authorList>
            <consortium name="US DOE Joint Genome Institute (JGI-PGF)"/>
            <person name="Lucas S."/>
            <person name="Copeland A."/>
            <person name="Lapidus A."/>
            <person name="Glavina del Rio T."/>
            <person name="Dalin E."/>
            <person name="Tice H."/>
            <person name="Bruce D."/>
            <person name="Goodwin L."/>
            <person name="Pitluck S."/>
            <person name="Kyrpides N."/>
            <person name="Mavromatis K."/>
            <person name="Ivanova N."/>
            <person name="Mikhailova N."/>
            <person name="Chertkov O."/>
            <person name="Brettin T."/>
            <person name="Detter J.C."/>
            <person name="Han C."/>
            <person name="Larimer F."/>
            <person name="Land M."/>
            <person name="Hauser L."/>
            <person name="Markowitz V."/>
            <person name="Cheng J.-F."/>
            <person name="Hugenholtz P."/>
            <person name="Woyke T."/>
            <person name="Wu D."/>
            <person name="Pukall R."/>
            <person name="Steenblock K."/>
            <person name="Schneider S."/>
            <person name="Klenk H.-P."/>
            <person name="Eisen J.A."/>
        </authorList>
    </citation>
    <scope>NUCLEOTIDE SEQUENCE [LARGE SCALE GENOMIC DNA]</scope>
    <source>
        <strain evidence="4">DSM 14684 / CIP 108061 / JCM 11494 / NBRC 100937 / ID131577</strain>
    </source>
</reference>
<organism evidence="3 4">
    <name type="scientific">Conexibacter woesei (strain DSM 14684 / CCUG 47730 / CIP 108061 / JCM 11494 / NBRC 100937 / ID131577)</name>
    <dbReference type="NCBI Taxonomy" id="469383"/>
    <lineage>
        <taxon>Bacteria</taxon>
        <taxon>Bacillati</taxon>
        <taxon>Actinomycetota</taxon>
        <taxon>Thermoleophilia</taxon>
        <taxon>Solirubrobacterales</taxon>
        <taxon>Conexibacteraceae</taxon>
        <taxon>Conexibacter</taxon>
    </lineage>
</organism>
<dbReference type="RefSeq" id="WP_012933085.1">
    <property type="nucleotide sequence ID" value="NC_013739.1"/>
</dbReference>
<keyword evidence="4" id="KW-1185">Reference proteome</keyword>
<keyword evidence="2" id="KW-1133">Transmembrane helix</keyword>
<dbReference type="Proteomes" id="UP000008229">
    <property type="component" value="Chromosome"/>
</dbReference>
<dbReference type="EMBL" id="CP001854">
    <property type="protein sequence ID" value="ADB50034.1"/>
    <property type="molecule type" value="Genomic_DNA"/>
</dbReference>
<evidence type="ECO:0000313" key="4">
    <source>
        <dbReference type="Proteomes" id="UP000008229"/>
    </source>
</evidence>
<feature type="transmembrane region" description="Helical" evidence="2">
    <location>
        <begin position="6"/>
        <end position="26"/>
    </location>
</feature>
<keyword evidence="2" id="KW-0472">Membrane</keyword>
<sequence>MDLLDIGVIAIGWITFATLVLAFATAAGRADRRDERVLSARRAAPRRARDPQLGWLSSATDRRNGVDRRVRAGLPTIH</sequence>
<feature type="region of interest" description="Disordered" evidence="1">
    <location>
        <begin position="39"/>
        <end position="60"/>
    </location>
</feature>
<protein>
    <submittedName>
        <fullName evidence="3">Uncharacterized protein</fullName>
    </submittedName>
</protein>
<proteinExistence type="predicted"/>
<reference evidence="3 4" key="1">
    <citation type="journal article" date="2010" name="Stand. Genomic Sci.">
        <title>Complete genome sequence of Conexibacter woesei type strain (ID131577).</title>
        <authorList>
            <person name="Pukall R."/>
            <person name="Lapidus A."/>
            <person name="Glavina Del Rio T."/>
            <person name="Copeland A."/>
            <person name="Tice H."/>
            <person name="Cheng J.-F."/>
            <person name="Lucas S."/>
            <person name="Chen F."/>
            <person name="Nolan M."/>
            <person name="Bruce D."/>
            <person name="Goodwin L."/>
            <person name="Pitluck S."/>
            <person name="Mavromatis K."/>
            <person name="Ivanova N."/>
            <person name="Ovchinnikova G."/>
            <person name="Pati A."/>
            <person name="Chen A."/>
            <person name="Palaniappan K."/>
            <person name="Land M."/>
            <person name="Hauser L."/>
            <person name="Chang Y.-J."/>
            <person name="Jeffries C.D."/>
            <person name="Chain P."/>
            <person name="Meincke L."/>
            <person name="Sims D."/>
            <person name="Brettin T."/>
            <person name="Detter J.C."/>
            <person name="Rohde M."/>
            <person name="Goeker M."/>
            <person name="Bristow J."/>
            <person name="Eisen J.A."/>
            <person name="Markowitz V."/>
            <person name="Kyrpides N.C."/>
            <person name="Klenk H.-P."/>
            <person name="Hugenholtz P."/>
        </authorList>
    </citation>
    <scope>NUCLEOTIDE SEQUENCE [LARGE SCALE GENOMIC DNA]</scope>
    <source>
        <strain evidence="4">DSM 14684 / CIP 108061 / JCM 11494 / NBRC 100937 / ID131577</strain>
    </source>
</reference>
<evidence type="ECO:0000256" key="2">
    <source>
        <dbReference type="SAM" id="Phobius"/>
    </source>
</evidence>
<dbReference type="HOGENOM" id="CLU_2615936_0_0_11"/>
<keyword evidence="2" id="KW-0812">Transmembrane</keyword>
<gene>
    <name evidence="3" type="ordered locus">Cwoe_1606</name>
</gene>
<accession>D3F058</accession>
<dbReference type="AlphaFoldDB" id="D3F058"/>